<gene>
    <name evidence="1" type="ORF">CPAG_08544</name>
</gene>
<organism evidence="1 2">
    <name type="scientific">Coccidioides posadasii RMSCC 3488</name>
    <dbReference type="NCBI Taxonomy" id="454284"/>
    <lineage>
        <taxon>Eukaryota</taxon>
        <taxon>Fungi</taxon>
        <taxon>Dikarya</taxon>
        <taxon>Ascomycota</taxon>
        <taxon>Pezizomycotina</taxon>
        <taxon>Eurotiomycetes</taxon>
        <taxon>Eurotiomycetidae</taxon>
        <taxon>Onygenales</taxon>
        <taxon>Onygenaceae</taxon>
        <taxon>Coccidioides</taxon>
    </lineage>
</organism>
<dbReference type="AlphaFoldDB" id="A0A0J6IJZ5"/>
<evidence type="ECO:0000313" key="2">
    <source>
        <dbReference type="Proteomes" id="UP000054567"/>
    </source>
</evidence>
<reference evidence="1 2" key="1">
    <citation type="submission" date="2007-06" db="EMBL/GenBank/DDBJ databases">
        <title>The Genome Sequence of Coccidioides posadasii RMSCC_3488.</title>
        <authorList>
            <consortium name="Coccidioides Genome Resources Consortium"/>
            <consortium name="The Broad Institute Genome Sequencing Platform"/>
            <person name="Henn M.R."/>
            <person name="Sykes S."/>
            <person name="Young S."/>
            <person name="Jaffe D."/>
            <person name="Berlin A."/>
            <person name="Alvarez P."/>
            <person name="Butler J."/>
            <person name="Gnerre S."/>
            <person name="Grabherr M."/>
            <person name="Mauceli E."/>
            <person name="Brockman W."/>
            <person name="Kodira C."/>
            <person name="Alvarado L."/>
            <person name="Zeng Q."/>
            <person name="Crawford M."/>
            <person name="Antoine C."/>
            <person name="Devon K."/>
            <person name="Galgiani J."/>
            <person name="Orsborn K."/>
            <person name="Lewis M.L."/>
            <person name="Nusbaum C."/>
            <person name="Galagan J."/>
            <person name="Birren B."/>
        </authorList>
    </citation>
    <scope>NUCLEOTIDE SEQUENCE [LARGE SCALE GENOMIC DNA]</scope>
    <source>
        <strain evidence="1 2">RMSCC 3488</strain>
    </source>
</reference>
<proteinExistence type="predicted"/>
<dbReference type="EMBL" id="DS268113">
    <property type="protein sequence ID" value="KMM72247.1"/>
    <property type="molecule type" value="Genomic_DNA"/>
</dbReference>
<evidence type="ECO:0000313" key="1">
    <source>
        <dbReference type="EMBL" id="KMM72247.1"/>
    </source>
</evidence>
<accession>A0A0J6IJZ5</accession>
<dbReference type="Proteomes" id="UP000054567">
    <property type="component" value="Unassembled WGS sequence"/>
</dbReference>
<sequence>MANTVSFDCGRSTIELSSRSTWWIKARLLDELDDDSAMMFKKSVHDGRMMVAVAVVPLGSGKKPQKRARVYPLSAKDREIVDETFDKLHEQGQNGMGEQPYF</sequence>
<reference evidence="2" key="2">
    <citation type="journal article" date="2009" name="Genome Res.">
        <title>Comparative genomic analyses of the human fungal pathogens Coccidioides and their relatives.</title>
        <authorList>
            <person name="Sharpton T.J."/>
            <person name="Stajich J.E."/>
            <person name="Rounsley S.D."/>
            <person name="Gardner M.J."/>
            <person name="Wortman J.R."/>
            <person name="Jordar V.S."/>
            <person name="Maiti R."/>
            <person name="Kodira C.D."/>
            <person name="Neafsey D.E."/>
            <person name="Zeng Q."/>
            <person name="Hung C.-Y."/>
            <person name="McMahan C."/>
            <person name="Muszewska A."/>
            <person name="Grynberg M."/>
            <person name="Mandel M.A."/>
            <person name="Kellner E.M."/>
            <person name="Barker B.M."/>
            <person name="Galgiani J.N."/>
            <person name="Orbach M.J."/>
            <person name="Kirkland T.N."/>
            <person name="Cole G.T."/>
            <person name="Henn M.R."/>
            <person name="Birren B.W."/>
            <person name="Taylor J.W."/>
        </authorList>
    </citation>
    <scope>NUCLEOTIDE SEQUENCE [LARGE SCALE GENOMIC DNA]</scope>
    <source>
        <strain evidence="2">RMSCC 3488</strain>
    </source>
</reference>
<reference evidence="2" key="3">
    <citation type="journal article" date="2010" name="Genome Res.">
        <title>Population genomic sequencing of Coccidioides fungi reveals recent hybridization and transposon control.</title>
        <authorList>
            <person name="Neafsey D.E."/>
            <person name="Barker B.M."/>
            <person name="Sharpton T.J."/>
            <person name="Stajich J.E."/>
            <person name="Park D.J."/>
            <person name="Whiston E."/>
            <person name="Hung C.-Y."/>
            <person name="McMahan C."/>
            <person name="White J."/>
            <person name="Sykes S."/>
            <person name="Heiman D."/>
            <person name="Young S."/>
            <person name="Zeng Q."/>
            <person name="Abouelleil A."/>
            <person name="Aftuck L."/>
            <person name="Bessette D."/>
            <person name="Brown A."/>
            <person name="FitzGerald M."/>
            <person name="Lui A."/>
            <person name="Macdonald J.P."/>
            <person name="Priest M."/>
            <person name="Orbach M.J."/>
            <person name="Galgiani J.N."/>
            <person name="Kirkland T.N."/>
            <person name="Cole G.T."/>
            <person name="Birren B.W."/>
            <person name="Henn M.R."/>
            <person name="Taylor J.W."/>
            <person name="Rounsley S.D."/>
        </authorList>
    </citation>
    <scope>NUCLEOTIDE SEQUENCE [LARGE SCALE GENOMIC DNA]</scope>
    <source>
        <strain evidence="2">RMSCC 3488</strain>
    </source>
</reference>
<dbReference type="VEuPathDB" id="FungiDB:CPAG_08544"/>
<protein>
    <submittedName>
        <fullName evidence="1">Uncharacterized protein</fullName>
    </submittedName>
</protein>
<name>A0A0J6IJZ5_COCPO</name>